<dbReference type="OrthoDB" id="5498854at2"/>
<dbReference type="InterPro" id="IPR029063">
    <property type="entry name" value="SAM-dependent_MTases_sf"/>
</dbReference>
<evidence type="ECO:0000313" key="1">
    <source>
        <dbReference type="EMBL" id="SDY41064.1"/>
    </source>
</evidence>
<name>A0A1H3JP64_9MICO</name>
<proteinExistence type="predicted"/>
<sequence length="288" mass="31496">MRGGRAIAAWLDGAMPIGAVTRGTTNTNRLRRVDRWISTLGVLQRTDDPLVVDLGYGASGVTAFELQARLARVRPDVQVTGLEIAPERVATAVAQLKDVRDGRTSFARDARVAFAVGGFEVPLPAGRRAAVIRAFNVLRQYDETAVPDAWRLMVSRLQPAGLLVEGTCNEVGRVSSWVAVGQGGPESFSVSLRLTELEHPSIVAERLPKVLIHRNVPGEPVHRFLADLDRFWQHNAGLGTYGPAQRWIAIAAAMTGAGWDVRTPRKRLRLGELTVPWAQVEPRGYSWG</sequence>
<keyword evidence="2" id="KW-1185">Reference proteome</keyword>
<evidence type="ECO:0008006" key="3">
    <source>
        <dbReference type="Google" id="ProtNLM"/>
    </source>
</evidence>
<organism evidence="1 2">
    <name type="scientific">Herbiconiux ginsengi</name>
    <dbReference type="NCBI Taxonomy" id="381665"/>
    <lineage>
        <taxon>Bacteria</taxon>
        <taxon>Bacillati</taxon>
        <taxon>Actinomycetota</taxon>
        <taxon>Actinomycetes</taxon>
        <taxon>Micrococcales</taxon>
        <taxon>Microbacteriaceae</taxon>
        <taxon>Herbiconiux</taxon>
    </lineage>
</organism>
<protein>
    <recommendedName>
        <fullName evidence="3">Methyltransferase domain-containing protein</fullName>
    </recommendedName>
</protein>
<gene>
    <name evidence="1" type="ORF">SAMN05216554_0240</name>
</gene>
<dbReference type="EMBL" id="FNPZ01000001">
    <property type="protein sequence ID" value="SDY41064.1"/>
    <property type="molecule type" value="Genomic_DNA"/>
</dbReference>
<dbReference type="SUPFAM" id="SSF53335">
    <property type="entry name" value="S-adenosyl-L-methionine-dependent methyltransferases"/>
    <property type="match status" value="1"/>
</dbReference>
<reference evidence="1 2" key="1">
    <citation type="submission" date="2016-10" db="EMBL/GenBank/DDBJ databases">
        <authorList>
            <person name="de Groot N.N."/>
        </authorList>
    </citation>
    <scope>NUCLEOTIDE SEQUENCE [LARGE SCALE GENOMIC DNA]</scope>
    <source>
        <strain evidence="1 2">CGMCC 4.3491</strain>
    </source>
</reference>
<evidence type="ECO:0000313" key="2">
    <source>
        <dbReference type="Proteomes" id="UP000198891"/>
    </source>
</evidence>
<accession>A0A1H3JP64</accession>
<dbReference type="AlphaFoldDB" id="A0A1H3JP64"/>
<dbReference type="STRING" id="381665.SAMN05216554_0240"/>
<dbReference type="Proteomes" id="UP000198891">
    <property type="component" value="Unassembled WGS sequence"/>
</dbReference>
<dbReference type="Gene3D" id="3.40.50.150">
    <property type="entry name" value="Vaccinia Virus protein VP39"/>
    <property type="match status" value="1"/>
</dbReference>